<feature type="domain" description="Ubiquitin-like" evidence="3">
    <location>
        <begin position="33"/>
        <end position="90"/>
    </location>
</feature>
<dbReference type="Proteomes" id="UP000054007">
    <property type="component" value="Unassembled WGS sequence"/>
</dbReference>
<keyword evidence="2" id="KW-0812">Transmembrane</keyword>
<dbReference type="Gene3D" id="3.10.20.90">
    <property type="entry name" value="Phosphatidylinositol 3-kinase Catalytic Subunit, Chain A, domain 1"/>
    <property type="match status" value="1"/>
</dbReference>
<feature type="transmembrane region" description="Helical" evidence="2">
    <location>
        <begin position="271"/>
        <end position="293"/>
    </location>
</feature>
<keyword evidence="2" id="KW-0472">Membrane</keyword>
<keyword evidence="5" id="KW-1185">Reference proteome</keyword>
<keyword evidence="2" id="KW-1133">Transmembrane helix</keyword>
<gene>
    <name evidence="4" type="ORF">CYLTODRAFT_416798</name>
</gene>
<dbReference type="PANTHER" id="PTHR28049:SF1">
    <property type="entry name" value="DSC E3 UBIQUITIN LIGASE COMPLEX SUBUNIT 3"/>
    <property type="match status" value="1"/>
</dbReference>
<feature type="transmembrane region" description="Helical" evidence="2">
    <location>
        <begin position="227"/>
        <end position="245"/>
    </location>
</feature>
<dbReference type="InterPro" id="IPR025390">
    <property type="entry name" value="Dsc3_C"/>
</dbReference>
<dbReference type="GO" id="GO:0044695">
    <property type="term" value="C:Dsc E3 ubiquitin ligase complex"/>
    <property type="evidence" value="ECO:0007669"/>
    <property type="project" value="InterPro"/>
</dbReference>
<dbReference type="AlphaFoldDB" id="A0A0D7BUD3"/>
<evidence type="ECO:0000313" key="5">
    <source>
        <dbReference type="Proteomes" id="UP000054007"/>
    </source>
</evidence>
<dbReference type="Pfam" id="PF13373">
    <property type="entry name" value="Dsc3_C"/>
    <property type="match status" value="1"/>
</dbReference>
<evidence type="ECO:0000259" key="3">
    <source>
        <dbReference type="PROSITE" id="PS50053"/>
    </source>
</evidence>
<feature type="region of interest" description="Disordered" evidence="1">
    <location>
        <begin position="1"/>
        <end position="32"/>
    </location>
</feature>
<dbReference type="InterPro" id="IPR029071">
    <property type="entry name" value="Ubiquitin-like_domsf"/>
</dbReference>
<dbReference type="GO" id="GO:0005783">
    <property type="term" value="C:endoplasmic reticulum"/>
    <property type="evidence" value="ECO:0007669"/>
    <property type="project" value="TreeGrafter"/>
</dbReference>
<dbReference type="SUPFAM" id="SSF54236">
    <property type="entry name" value="Ubiquitin-like"/>
    <property type="match status" value="1"/>
</dbReference>
<proteinExistence type="predicted"/>
<dbReference type="OrthoDB" id="2556122at2759"/>
<evidence type="ECO:0000256" key="1">
    <source>
        <dbReference type="SAM" id="MobiDB-lite"/>
    </source>
</evidence>
<evidence type="ECO:0000256" key="2">
    <source>
        <dbReference type="SAM" id="Phobius"/>
    </source>
</evidence>
<dbReference type="EMBL" id="KN880434">
    <property type="protein sequence ID" value="KIY73774.1"/>
    <property type="molecule type" value="Genomic_DNA"/>
</dbReference>
<protein>
    <recommendedName>
        <fullName evidence="3">Ubiquitin-like domain-containing protein</fullName>
    </recommendedName>
</protein>
<dbReference type="Pfam" id="PF10302">
    <property type="entry name" value="Dsc3_N"/>
    <property type="match status" value="1"/>
</dbReference>
<evidence type="ECO:0000313" key="4">
    <source>
        <dbReference type="EMBL" id="KIY73774.1"/>
    </source>
</evidence>
<reference evidence="4 5" key="1">
    <citation type="journal article" date="2015" name="Fungal Genet. Biol.">
        <title>Evolution of novel wood decay mechanisms in Agaricales revealed by the genome sequences of Fistulina hepatica and Cylindrobasidium torrendii.</title>
        <authorList>
            <person name="Floudas D."/>
            <person name="Held B.W."/>
            <person name="Riley R."/>
            <person name="Nagy L.G."/>
            <person name="Koehler G."/>
            <person name="Ransdell A.S."/>
            <person name="Younus H."/>
            <person name="Chow J."/>
            <person name="Chiniquy J."/>
            <person name="Lipzen A."/>
            <person name="Tritt A."/>
            <person name="Sun H."/>
            <person name="Haridas S."/>
            <person name="LaButti K."/>
            <person name="Ohm R.A."/>
            <person name="Kues U."/>
            <person name="Blanchette R.A."/>
            <person name="Grigoriev I.V."/>
            <person name="Minto R.E."/>
            <person name="Hibbett D.S."/>
        </authorList>
    </citation>
    <scope>NUCLEOTIDE SEQUENCE [LARGE SCALE GENOMIC DNA]</scope>
    <source>
        <strain evidence="4 5">FP15055 ss-10</strain>
    </source>
</reference>
<dbReference type="InterPro" id="IPR045226">
    <property type="entry name" value="Dsc3"/>
</dbReference>
<sequence>MVGLSEKAKGKRRAVDPHASTAGPSNQDEHAPRQLTIRFNEGFPDLNVMMDRADTVRDIKAKIRREREELADRKLRLIHSGRLLADGMPLYTWLANQEDKKKPRVTEEEAEKGEAGGNAQSMTWLHCALGGKIETGEDNDEKLQAAQLQPARGFDRLVSVGFSAEDIANFRRQFHNQSATNFLDEQHFETEEEYDEYARSLEEQWIDSMDNAGTASLSQSTPTNPSIIKGLVIGFFFPIIPFFFIRKQAPAVFWDDGAEYEPPESVIFPRAMQVGIVIGFIANIMFGMWRYFLEQ</sequence>
<organism evidence="4 5">
    <name type="scientific">Cylindrobasidium torrendii FP15055 ss-10</name>
    <dbReference type="NCBI Taxonomy" id="1314674"/>
    <lineage>
        <taxon>Eukaryota</taxon>
        <taxon>Fungi</taxon>
        <taxon>Dikarya</taxon>
        <taxon>Basidiomycota</taxon>
        <taxon>Agaricomycotina</taxon>
        <taxon>Agaricomycetes</taxon>
        <taxon>Agaricomycetidae</taxon>
        <taxon>Agaricales</taxon>
        <taxon>Marasmiineae</taxon>
        <taxon>Physalacriaceae</taxon>
        <taxon>Cylindrobasidium</taxon>
    </lineage>
</organism>
<dbReference type="PANTHER" id="PTHR28049">
    <property type="entry name" value="TRANSMEMBRANE PROTEIN YOR223W"/>
    <property type="match status" value="1"/>
</dbReference>
<dbReference type="InterPro" id="IPR019413">
    <property type="entry name" value="Dsc3_ub-like_dom"/>
</dbReference>
<accession>A0A0D7BUD3</accession>
<dbReference type="PROSITE" id="PS50053">
    <property type="entry name" value="UBIQUITIN_2"/>
    <property type="match status" value="1"/>
</dbReference>
<name>A0A0D7BUD3_9AGAR</name>
<dbReference type="InterPro" id="IPR000626">
    <property type="entry name" value="Ubiquitin-like_dom"/>
</dbReference>